<dbReference type="SUPFAM" id="SSF56496">
    <property type="entry name" value="Fibrinogen C-terminal domain-like"/>
    <property type="match status" value="2"/>
</dbReference>
<dbReference type="STRING" id="400682.A0A1X7U6Q1"/>
<dbReference type="PANTHER" id="PTHR19143">
    <property type="entry name" value="FIBRINOGEN/TENASCIN/ANGIOPOEITIN"/>
    <property type="match status" value="1"/>
</dbReference>
<dbReference type="Gene3D" id="3.90.215.10">
    <property type="entry name" value="Gamma Fibrinogen, chain A, domain 1"/>
    <property type="match status" value="2"/>
</dbReference>
<dbReference type="PROSITE" id="PS51406">
    <property type="entry name" value="FIBRINOGEN_C_2"/>
    <property type="match status" value="1"/>
</dbReference>
<dbReference type="InterPro" id="IPR050373">
    <property type="entry name" value="Fibrinogen_C-term_domain"/>
</dbReference>
<dbReference type="InterPro" id="IPR036056">
    <property type="entry name" value="Fibrinogen-like_C"/>
</dbReference>
<dbReference type="InParanoid" id="A0A1X7U6Q1"/>
<evidence type="ECO:0000256" key="1">
    <source>
        <dbReference type="ARBA" id="ARBA00023157"/>
    </source>
</evidence>
<dbReference type="GO" id="GO:0005615">
    <property type="term" value="C:extracellular space"/>
    <property type="evidence" value="ECO:0007669"/>
    <property type="project" value="TreeGrafter"/>
</dbReference>
<reference evidence="3" key="1">
    <citation type="submission" date="2017-05" db="UniProtKB">
        <authorList>
            <consortium name="EnsemblMetazoa"/>
        </authorList>
    </citation>
    <scope>IDENTIFICATION</scope>
</reference>
<feature type="domain" description="Fibrinogen C-terminal" evidence="2">
    <location>
        <begin position="8"/>
        <end position="251"/>
    </location>
</feature>
<sequence length="296" mass="33884">MKFSTKDQDNDNSSGTCAIAYKGAWWYNNCHRSNLNGLYLVGPHSSYANGVNWYDFKGYYYSLKTTEMKVYCDMSNGGGWTVFQRRMNGKTDFYLNWDDYQYGFGDLDKEFWLGLYYINRLTAGKSNSLRVDLEDFDGNKKYATYSTFKVGNADTEYKLTVSGYAGNAGDSLSYHNGAEFSTKDQDNDDSSGNCATAYDGAWWYKNRHLSNLNGLYLVGSHSSYANEMTLGDYNYYLKGMLPVLLMLHGVEFELRLYSFIIITNPTFQPITRQMNKLEEIGLIFFSFALTCLSAKY</sequence>
<organism evidence="3">
    <name type="scientific">Amphimedon queenslandica</name>
    <name type="common">Sponge</name>
    <dbReference type="NCBI Taxonomy" id="400682"/>
    <lineage>
        <taxon>Eukaryota</taxon>
        <taxon>Metazoa</taxon>
        <taxon>Porifera</taxon>
        <taxon>Demospongiae</taxon>
        <taxon>Heteroscleromorpha</taxon>
        <taxon>Haplosclerida</taxon>
        <taxon>Niphatidae</taxon>
        <taxon>Amphimedon</taxon>
    </lineage>
</organism>
<keyword evidence="1" id="KW-1015">Disulfide bond</keyword>
<dbReference type="Pfam" id="PF00147">
    <property type="entry name" value="Fibrinogen_C"/>
    <property type="match status" value="1"/>
</dbReference>
<proteinExistence type="predicted"/>
<dbReference type="AlphaFoldDB" id="A0A1X7U6Q1"/>
<evidence type="ECO:0000313" key="3">
    <source>
        <dbReference type="EnsemblMetazoa" id="Aqu2.1.23353_001"/>
    </source>
</evidence>
<dbReference type="InterPro" id="IPR002181">
    <property type="entry name" value="Fibrinogen_a/b/g_C_dom"/>
</dbReference>
<dbReference type="CDD" id="cd00087">
    <property type="entry name" value="FReD"/>
    <property type="match status" value="1"/>
</dbReference>
<dbReference type="InterPro" id="IPR014716">
    <property type="entry name" value="Fibrinogen_a/b/g_C_1"/>
</dbReference>
<dbReference type="SMART" id="SM00186">
    <property type="entry name" value="FBG"/>
    <property type="match status" value="1"/>
</dbReference>
<protein>
    <recommendedName>
        <fullName evidence="2">Fibrinogen C-terminal domain-containing protein</fullName>
    </recommendedName>
</protein>
<dbReference type="OrthoDB" id="6114955at2759"/>
<accession>A0A1X7U6Q1</accession>
<dbReference type="InterPro" id="IPR020837">
    <property type="entry name" value="Fibrinogen_CS"/>
</dbReference>
<evidence type="ECO:0000259" key="2">
    <source>
        <dbReference type="PROSITE" id="PS51406"/>
    </source>
</evidence>
<name>A0A1X7U6Q1_AMPQE</name>
<dbReference type="PROSITE" id="PS00514">
    <property type="entry name" value="FIBRINOGEN_C_1"/>
    <property type="match status" value="1"/>
</dbReference>
<dbReference type="EnsemblMetazoa" id="Aqu2.1.23353_001">
    <property type="protein sequence ID" value="Aqu2.1.23353_001"/>
    <property type="gene ID" value="Aqu2.1.23353"/>
</dbReference>